<keyword evidence="4" id="KW-0444">Lipid biosynthesis</keyword>
<feature type="transmembrane region" description="Helical" evidence="13">
    <location>
        <begin position="225"/>
        <end position="249"/>
    </location>
</feature>
<proteinExistence type="inferred from homology"/>
<keyword evidence="12" id="KW-0012">Acyltransferase</keyword>
<keyword evidence="16" id="KW-1185">Reference proteome</keyword>
<keyword evidence="9 13" id="KW-0472">Membrane</keyword>
<feature type="transmembrane region" description="Helical" evidence="13">
    <location>
        <begin position="34"/>
        <end position="61"/>
    </location>
</feature>
<evidence type="ECO:0000256" key="12">
    <source>
        <dbReference type="ARBA" id="ARBA00023315"/>
    </source>
</evidence>
<evidence type="ECO:0000256" key="8">
    <source>
        <dbReference type="ARBA" id="ARBA00023098"/>
    </source>
</evidence>
<evidence type="ECO:0000256" key="7">
    <source>
        <dbReference type="ARBA" id="ARBA00022989"/>
    </source>
</evidence>
<evidence type="ECO:0000256" key="9">
    <source>
        <dbReference type="ARBA" id="ARBA00023136"/>
    </source>
</evidence>
<protein>
    <recommendedName>
        <fullName evidence="3">Glycerophosphocholine acyltransferase 1</fullName>
    </recommendedName>
</protein>
<keyword evidence="10" id="KW-0594">Phospholipid biosynthesis</keyword>
<comment type="subcellular location">
    <subcellularLocation>
        <location evidence="1">Membrane</location>
        <topology evidence="1">Multi-pass membrane protein</topology>
    </subcellularLocation>
</comment>
<gene>
    <name evidence="15" type="ORF">IV203_000219</name>
</gene>
<comment type="caution">
    <text evidence="15">The sequence shown here is derived from an EMBL/GenBank/DDBJ whole genome shotgun (WGS) entry which is preliminary data.</text>
</comment>
<accession>A0A9K3L6G9</accession>
<name>A0A9K3L6G9_9STRA</name>
<evidence type="ECO:0000256" key="14">
    <source>
        <dbReference type="SAM" id="SignalP"/>
    </source>
</evidence>
<keyword evidence="7 13" id="KW-1133">Transmembrane helix</keyword>
<feature type="signal peptide" evidence="14">
    <location>
        <begin position="1"/>
        <end position="18"/>
    </location>
</feature>
<comment type="similarity">
    <text evidence="2">Belongs to the GPC1 family.</text>
</comment>
<dbReference type="InterPro" id="IPR021261">
    <property type="entry name" value="GPCAT"/>
</dbReference>
<keyword evidence="6 13" id="KW-0812">Transmembrane</keyword>
<keyword evidence="8" id="KW-0443">Lipid metabolism</keyword>
<evidence type="ECO:0000256" key="1">
    <source>
        <dbReference type="ARBA" id="ARBA00004141"/>
    </source>
</evidence>
<dbReference type="PANTHER" id="PTHR31201:SF1">
    <property type="entry name" value="GLYCEROPHOSPHOCHOLINE ACYLTRANSFERASE 1"/>
    <property type="match status" value="1"/>
</dbReference>
<keyword evidence="11" id="KW-1208">Phospholipid metabolism</keyword>
<reference evidence="15" key="2">
    <citation type="submission" date="2021-04" db="EMBL/GenBank/DDBJ databases">
        <authorList>
            <person name="Podell S."/>
        </authorList>
    </citation>
    <scope>NUCLEOTIDE SEQUENCE</scope>
    <source>
        <strain evidence="15">Hildebrandi</strain>
    </source>
</reference>
<feature type="transmembrane region" description="Helical" evidence="13">
    <location>
        <begin position="146"/>
        <end position="165"/>
    </location>
</feature>
<evidence type="ECO:0000256" key="13">
    <source>
        <dbReference type="SAM" id="Phobius"/>
    </source>
</evidence>
<dbReference type="GO" id="GO:0016746">
    <property type="term" value="F:acyltransferase activity"/>
    <property type="evidence" value="ECO:0007669"/>
    <property type="project" value="UniProtKB-KW"/>
</dbReference>
<evidence type="ECO:0000313" key="16">
    <source>
        <dbReference type="Proteomes" id="UP000693970"/>
    </source>
</evidence>
<dbReference type="AlphaFoldDB" id="A0A9K3L6G9"/>
<dbReference type="Proteomes" id="UP000693970">
    <property type="component" value="Unassembled WGS sequence"/>
</dbReference>
<evidence type="ECO:0000256" key="2">
    <source>
        <dbReference type="ARBA" id="ARBA00006675"/>
    </source>
</evidence>
<reference evidence="15" key="1">
    <citation type="journal article" date="2021" name="Sci. Rep.">
        <title>Diploid genomic architecture of Nitzschia inconspicua, an elite biomass production diatom.</title>
        <authorList>
            <person name="Oliver A."/>
            <person name="Podell S."/>
            <person name="Pinowska A."/>
            <person name="Traller J.C."/>
            <person name="Smith S.R."/>
            <person name="McClure R."/>
            <person name="Beliaev A."/>
            <person name="Bohutskyi P."/>
            <person name="Hill E.A."/>
            <person name="Rabines A."/>
            <person name="Zheng H."/>
            <person name="Allen L.Z."/>
            <person name="Kuo A."/>
            <person name="Grigoriev I.V."/>
            <person name="Allen A.E."/>
            <person name="Hazlebeck D."/>
            <person name="Allen E.E."/>
        </authorList>
    </citation>
    <scope>NUCLEOTIDE SEQUENCE</scope>
    <source>
        <strain evidence="15">Hildebrandi</strain>
    </source>
</reference>
<evidence type="ECO:0000256" key="5">
    <source>
        <dbReference type="ARBA" id="ARBA00022679"/>
    </source>
</evidence>
<dbReference type="OrthoDB" id="45838at2759"/>
<evidence type="ECO:0000256" key="10">
    <source>
        <dbReference type="ARBA" id="ARBA00023209"/>
    </source>
</evidence>
<dbReference type="GO" id="GO:0016020">
    <property type="term" value="C:membrane"/>
    <property type="evidence" value="ECO:0007669"/>
    <property type="project" value="UniProtKB-SubCell"/>
</dbReference>
<evidence type="ECO:0000256" key="4">
    <source>
        <dbReference type="ARBA" id="ARBA00022516"/>
    </source>
</evidence>
<dbReference type="EMBL" id="JAGRRH010000015">
    <property type="protein sequence ID" value="KAG7355533.1"/>
    <property type="molecule type" value="Genomic_DNA"/>
</dbReference>
<evidence type="ECO:0000256" key="11">
    <source>
        <dbReference type="ARBA" id="ARBA00023264"/>
    </source>
</evidence>
<sequence>MNFSGILLLLCFVFLGNERFDAHATFLTTAVRKQMFLAAFGVFVGPVFLAAMALPFVAFLFHDVNTMANLIIHVMPSMAMYNLRWNAPALHAAYPTFFNLQYLQEMQDQDDTLQKNSRGLEPPDPNVGDLPFWNGLDQPSVARNALLVYFAWWVPYTIWMLLYGLKLPVYPKKGSDRRPEPKYDTVFHSLWRGGPCELVGSVVWKRPKDISQDQTQRNDFEVRDFMFYMIGHALACVIVGIGVVGSISYMGGQRGHAWMLLLATSLCAERGAQRYTYYVTAMYGQKLRNAYKVAMTSYERIPMMGKKSS</sequence>
<feature type="chain" id="PRO_5039902265" description="Glycerophosphocholine acyltransferase 1" evidence="14">
    <location>
        <begin position="19"/>
        <end position="309"/>
    </location>
</feature>
<organism evidence="15 16">
    <name type="scientific">Nitzschia inconspicua</name>
    <dbReference type="NCBI Taxonomy" id="303405"/>
    <lineage>
        <taxon>Eukaryota</taxon>
        <taxon>Sar</taxon>
        <taxon>Stramenopiles</taxon>
        <taxon>Ochrophyta</taxon>
        <taxon>Bacillariophyta</taxon>
        <taxon>Bacillariophyceae</taxon>
        <taxon>Bacillariophycidae</taxon>
        <taxon>Bacillariales</taxon>
        <taxon>Bacillariaceae</taxon>
        <taxon>Nitzschia</taxon>
    </lineage>
</organism>
<dbReference type="GO" id="GO:0006656">
    <property type="term" value="P:phosphatidylcholine biosynthetic process"/>
    <property type="evidence" value="ECO:0007669"/>
    <property type="project" value="TreeGrafter"/>
</dbReference>
<evidence type="ECO:0000256" key="3">
    <source>
        <dbReference type="ARBA" id="ARBA00019082"/>
    </source>
</evidence>
<keyword evidence="14" id="KW-0732">Signal</keyword>
<keyword evidence="5" id="KW-0808">Transferase</keyword>
<dbReference type="PANTHER" id="PTHR31201">
    <property type="entry name" value="OS01G0585100 PROTEIN"/>
    <property type="match status" value="1"/>
</dbReference>
<evidence type="ECO:0000256" key="6">
    <source>
        <dbReference type="ARBA" id="ARBA00022692"/>
    </source>
</evidence>
<evidence type="ECO:0000313" key="15">
    <source>
        <dbReference type="EMBL" id="KAG7355533.1"/>
    </source>
</evidence>